<dbReference type="eggNOG" id="COG1626">
    <property type="taxonomic scope" value="Bacteria"/>
</dbReference>
<dbReference type="Pfam" id="PF01204">
    <property type="entry name" value="Trehalase"/>
    <property type="match status" value="2"/>
</dbReference>
<dbReference type="SUPFAM" id="SSF48208">
    <property type="entry name" value="Six-hairpin glycosidases"/>
    <property type="match status" value="1"/>
</dbReference>
<name>E4RRC1_LEAB4</name>
<dbReference type="RefSeq" id="WP_013409486.1">
    <property type="nucleotide sequence ID" value="NC_014655.1"/>
</dbReference>
<dbReference type="AlphaFoldDB" id="E4RRC1"/>
<dbReference type="PANTHER" id="PTHR23403:SF1">
    <property type="entry name" value="TREHALASE"/>
    <property type="match status" value="1"/>
</dbReference>
<dbReference type="KEGG" id="lby:Lbys_2792"/>
<organism evidence="1 2">
    <name type="scientific">Leadbetterella byssophila (strain DSM 17132 / JCM 16389 / KACC 11308 / NBRC 106382 / 4M15)</name>
    <dbReference type="NCBI Taxonomy" id="649349"/>
    <lineage>
        <taxon>Bacteria</taxon>
        <taxon>Pseudomonadati</taxon>
        <taxon>Bacteroidota</taxon>
        <taxon>Cytophagia</taxon>
        <taxon>Cytophagales</taxon>
        <taxon>Leadbetterellaceae</taxon>
        <taxon>Leadbetterella</taxon>
    </lineage>
</organism>
<dbReference type="GO" id="GO:0005993">
    <property type="term" value="P:trehalose catabolic process"/>
    <property type="evidence" value="ECO:0007669"/>
    <property type="project" value="TreeGrafter"/>
</dbReference>
<dbReference type="EMBL" id="CP002305">
    <property type="protein sequence ID" value="ADQ18454.1"/>
    <property type="molecule type" value="Genomic_DNA"/>
</dbReference>
<dbReference type="InterPro" id="IPR001661">
    <property type="entry name" value="Glyco_hydro_37"/>
</dbReference>
<dbReference type="InterPro" id="IPR012341">
    <property type="entry name" value="6hp_glycosidase-like_sf"/>
</dbReference>
<sequence length="463" mass="53325">MKYCLFLAALFLFSCNNVTKKEYQNPEVQWGELYKDIEAAGIFENPKEFWDAAPKGKADKLLPFYLETKNEPDFNLKKFVEAYLVVPDYSKPYKKSDLPFEEYVQQSFASLLTRPKDDGGSLIPTRMRYVQGGGMFPEYNYFSSYFGVKAYLAQGQDSLATDLTTNAFQFIQDYGYVPYGNRSYYLGFTGFPMLSMMAEAISEANPKMLPWFGNLMARDYQNWMQGKTAIPLNEGKVLNRFFSEGKANAYIDLHKLTEWKGSSRYLVNGKPEIQDFLPIDLNAVLYQFEQVLAASFEAKGRKEYTNSYSNLAKIRKELFDQYFYNAEKGFYYDYDYVRKKASNSETLAAVFPLVVGMSSETQAKTVLEKLENSFLTPYGLKDDTSLKFGSAEMNYLAYLACKKYKNENLAAKIKDRWIQLNKAYYAENGHILRKYNLESPLTTDKTPERLDAALAILQLFLLD</sequence>
<protein>
    <submittedName>
        <fullName evidence="1">Alpha,alpha-trehalase</fullName>
        <ecNumber evidence="1">3.2.1.28</ecNumber>
    </submittedName>
</protein>
<keyword evidence="1" id="KW-0378">Hydrolase</keyword>
<dbReference type="GO" id="GO:0004555">
    <property type="term" value="F:alpha,alpha-trehalase activity"/>
    <property type="evidence" value="ECO:0007669"/>
    <property type="project" value="UniProtKB-EC"/>
</dbReference>
<dbReference type="PROSITE" id="PS51257">
    <property type="entry name" value="PROKAR_LIPOPROTEIN"/>
    <property type="match status" value="1"/>
</dbReference>
<keyword evidence="1" id="KW-0326">Glycosidase</keyword>
<dbReference type="Proteomes" id="UP000007435">
    <property type="component" value="Chromosome"/>
</dbReference>
<evidence type="ECO:0000313" key="1">
    <source>
        <dbReference type="EMBL" id="ADQ18454.1"/>
    </source>
</evidence>
<dbReference type="PANTHER" id="PTHR23403">
    <property type="entry name" value="TREHALASE"/>
    <property type="match status" value="1"/>
</dbReference>
<dbReference type="STRING" id="649349.Lbys_2792"/>
<dbReference type="OrthoDB" id="106887at2"/>
<dbReference type="CAZy" id="GH37">
    <property type="family name" value="Glycoside Hydrolase Family 37"/>
</dbReference>
<dbReference type="InterPro" id="IPR008928">
    <property type="entry name" value="6-hairpin_glycosidase_sf"/>
</dbReference>
<keyword evidence="2" id="KW-1185">Reference proteome</keyword>
<dbReference type="Gene3D" id="1.50.10.10">
    <property type="match status" value="2"/>
</dbReference>
<gene>
    <name evidence="1" type="ordered locus">Lbys_2792</name>
</gene>
<evidence type="ECO:0000313" key="2">
    <source>
        <dbReference type="Proteomes" id="UP000007435"/>
    </source>
</evidence>
<proteinExistence type="predicted"/>
<dbReference type="EC" id="3.2.1.28" evidence="1"/>
<reference key="1">
    <citation type="submission" date="2010-11" db="EMBL/GenBank/DDBJ databases">
        <title>The complete genome of Leadbetterella byssophila DSM 17132.</title>
        <authorList>
            <consortium name="US DOE Joint Genome Institute (JGI-PGF)"/>
            <person name="Lucas S."/>
            <person name="Copeland A."/>
            <person name="Lapidus A."/>
            <person name="Glavina del Rio T."/>
            <person name="Dalin E."/>
            <person name="Tice H."/>
            <person name="Bruce D."/>
            <person name="Goodwin L."/>
            <person name="Pitluck S."/>
            <person name="Kyrpides N."/>
            <person name="Mavromatis K."/>
            <person name="Ivanova N."/>
            <person name="Teshima H."/>
            <person name="Brettin T."/>
            <person name="Detter J.C."/>
            <person name="Han C."/>
            <person name="Tapia R."/>
            <person name="Land M."/>
            <person name="Hauser L."/>
            <person name="Markowitz V."/>
            <person name="Cheng J.-F."/>
            <person name="Hugenholtz P."/>
            <person name="Woyke T."/>
            <person name="Wu D."/>
            <person name="Tindall B."/>
            <person name="Pomrenke H.G."/>
            <person name="Brambilla E."/>
            <person name="Klenk H.-P."/>
            <person name="Eisen J.A."/>
        </authorList>
    </citation>
    <scope>NUCLEOTIDE SEQUENCE [LARGE SCALE GENOMIC DNA]</scope>
    <source>
        <strain>DSM 17132</strain>
    </source>
</reference>
<reference evidence="1 2" key="2">
    <citation type="journal article" date="2011" name="Stand. Genomic Sci.">
        <title>Complete genome sequence of Leadbetterella byssophila type strain (4M15).</title>
        <authorList>
            <person name="Abt B."/>
            <person name="Teshima H."/>
            <person name="Lucas S."/>
            <person name="Lapidus A."/>
            <person name="Del Rio T.G."/>
            <person name="Nolan M."/>
            <person name="Tice H."/>
            <person name="Cheng J.F."/>
            <person name="Pitluck S."/>
            <person name="Liolios K."/>
            <person name="Pagani I."/>
            <person name="Ivanova N."/>
            <person name="Mavromatis K."/>
            <person name="Pati A."/>
            <person name="Tapia R."/>
            <person name="Han C."/>
            <person name="Goodwin L."/>
            <person name="Chen A."/>
            <person name="Palaniappan K."/>
            <person name="Land M."/>
            <person name="Hauser L."/>
            <person name="Chang Y.J."/>
            <person name="Jeffries C.D."/>
            <person name="Rohde M."/>
            <person name="Goker M."/>
            <person name="Tindall B.J."/>
            <person name="Detter J.C."/>
            <person name="Woyke T."/>
            <person name="Bristow J."/>
            <person name="Eisen J.A."/>
            <person name="Markowitz V."/>
            <person name="Hugenholtz P."/>
            <person name="Klenk H.P."/>
            <person name="Kyrpides N.C."/>
        </authorList>
    </citation>
    <scope>NUCLEOTIDE SEQUENCE [LARGE SCALE GENOMIC DNA]</scope>
    <source>
        <strain evidence="2">DSM 17132 / JCM 16389 / KACC 11308 / NBRC 106382 / 4M15</strain>
    </source>
</reference>
<dbReference type="HOGENOM" id="CLU_006451_3_1_10"/>
<accession>E4RRC1</accession>